<feature type="region of interest" description="Disordered" evidence="1">
    <location>
        <begin position="1"/>
        <end position="65"/>
    </location>
</feature>
<keyword evidence="3" id="KW-1185">Reference proteome</keyword>
<dbReference type="EMBL" id="JBHMFI010000001">
    <property type="protein sequence ID" value="MFB9071724.1"/>
    <property type="molecule type" value="Genomic_DNA"/>
</dbReference>
<dbReference type="Proteomes" id="UP001589575">
    <property type="component" value="Unassembled WGS sequence"/>
</dbReference>
<evidence type="ECO:0000256" key="1">
    <source>
        <dbReference type="SAM" id="MobiDB-lite"/>
    </source>
</evidence>
<feature type="compositionally biased region" description="Basic and acidic residues" evidence="1">
    <location>
        <begin position="55"/>
        <end position="65"/>
    </location>
</feature>
<accession>A0ABV5FYI1</accession>
<comment type="caution">
    <text evidence="2">The sequence shown here is derived from an EMBL/GenBank/DDBJ whole genome shotgun (WGS) entry which is preliminary data.</text>
</comment>
<gene>
    <name evidence="2" type="ORF">ACFFX0_11110</name>
</gene>
<name>A0ABV5FYI1_9MICC</name>
<protein>
    <submittedName>
        <fullName evidence="2">Uncharacterized protein</fullName>
    </submittedName>
</protein>
<organism evidence="2 3">
    <name type="scientific">Citricoccus parietis</name>
    <dbReference type="NCBI Taxonomy" id="592307"/>
    <lineage>
        <taxon>Bacteria</taxon>
        <taxon>Bacillati</taxon>
        <taxon>Actinomycetota</taxon>
        <taxon>Actinomycetes</taxon>
        <taxon>Micrococcales</taxon>
        <taxon>Micrococcaceae</taxon>
        <taxon>Citricoccus</taxon>
    </lineage>
</organism>
<proteinExistence type="predicted"/>
<reference evidence="2 3" key="1">
    <citation type="submission" date="2024-09" db="EMBL/GenBank/DDBJ databases">
        <authorList>
            <person name="Sun Q."/>
            <person name="Mori K."/>
        </authorList>
    </citation>
    <scope>NUCLEOTIDE SEQUENCE [LARGE SCALE GENOMIC DNA]</scope>
    <source>
        <strain evidence="2 3">CCM 7609</strain>
    </source>
</reference>
<sequence>MDFRGDVRNHTNFRHARSPVGPVPVAVNMLGTPDVRGSPGDRRARPTQSPPHHRQCPDAGRHRSL</sequence>
<evidence type="ECO:0000313" key="2">
    <source>
        <dbReference type="EMBL" id="MFB9071724.1"/>
    </source>
</evidence>
<evidence type="ECO:0000313" key="3">
    <source>
        <dbReference type="Proteomes" id="UP001589575"/>
    </source>
</evidence>